<evidence type="ECO:0000256" key="1">
    <source>
        <dbReference type="ARBA" id="ARBA00022842"/>
    </source>
</evidence>
<sequence>MTTAITFGQGEEENFHSKLQGMGTGRKILIYELLPVILFILAIETKSLDCFVTDSHFLKMSPNFNSYPQNGECPNPFLAIRTKVQDGSCKMLVTTVGMRTQWGKLLATLEGGDDETPLQVKPNGVATIIGRLAFLCRLLPLA</sequence>
<dbReference type="AlphaFoldDB" id="A0A835HJT1"/>
<dbReference type="EMBL" id="JADFTS010000006">
    <property type="protein sequence ID" value="KAF9600261.1"/>
    <property type="molecule type" value="Genomic_DNA"/>
</dbReference>
<protein>
    <submittedName>
        <fullName evidence="2">Uncharacterized protein</fullName>
    </submittedName>
</protein>
<keyword evidence="1" id="KW-0460">Magnesium</keyword>
<gene>
    <name evidence="2" type="ORF">IFM89_005847</name>
</gene>
<dbReference type="GO" id="GO:0005886">
    <property type="term" value="C:plasma membrane"/>
    <property type="evidence" value="ECO:0007669"/>
    <property type="project" value="TreeGrafter"/>
</dbReference>
<dbReference type="Gene3D" id="1.20.1110.10">
    <property type="entry name" value="Calcium-transporting ATPase, transmembrane domain"/>
    <property type="match status" value="1"/>
</dbReference>
<dbReference type="OrthoDB" id="3352408at2759"/>
<dbReference type="PANTHER" id="PTHR24093:SF474">
    <property type="entry name" value="CALCIUM-TRANSPORTING ATPASE 2, PLASMA MEMBRANE-TYPE"/>
    <property type="match status" value="1"/>
</dbReference>
<name>A0A835HJT1_9MAGN</name>
<evidence type="ECO:0000313" key="2">
    <source>
        <dbReference type="EMBL" id="KAF9600261.1"/>
    </source>
</evidence>
<dbReference type="Proteomes" id="UP000631114">
    <property type="component" value="Unassembled WGS sequence"/>
</dbReference>
<accession>A0A835HJT1</accession>
<keyword evidence="3" id="KW-1185">Reference proteome</keyword>
<proteinExistence type="predicted"/>
<organism evidence="2 3">
    <name type="scientific">Coptis chinensis</name>
    <dbReference type="NCBI Taxonomy" id="261450"/>
    <lineage>
        <taxon>Eukaryota</taxon>
        <taxon>Viridiplantae</taxon>
        <taxon>Streptophyta</taxon>
        <taxon>Embryophyta</taxon>
        <taxon>Tracheophyta</taxon>
        <taxon>Spermatophyta</taxon>
        <taxon>Magnoliopsida</taxon>
        <taxon>Ranunculales</taxon>
        <taxon>Ranunculaceae</taxon>
        <taxon>Coptidoideae</taxon>
        <taxon>Coptis</taxon>
    </lineage>
</organism>
<evidence type="ECO:0000313" key="3">
    <source>
        <dbReference type="Proteomes" id="UP000631114"/>
    </source>
</evidence>
<comment type="caution">
    <text evidence="2">The sequence shown here is derived from an EMBL/GenBank/DDBJ whole genome shotgun (WGS) entry which is preliminary data.</text>
</comment>
<dbReference type="PANTHER" id="PTHR24093">
    <property type="entry name" value="CATION TRANSPORTING ATPASE"/>
    <property type="match status" value="1"/>
</dbReference>
<dbReference type="GO" id="GO:0005388">
    <property type="term" value="F:P-type calcium transporter activity"/>
    <property type="evidence" value="ECO:0007669"/>
    <property type="project" value="TreeGrafter"/>
</dbReference>
<reference evidence="2 3" key="1">
    <citation type="submission" date="2020-10" db="EMBL/GenBank/DDBJ databases">
        <title>The Coptis chinensis genome and diversification of protoberbering-type alkaloids.</title>
        <authorList>
            <person name="Wang B."/>
            <person name="Shu S."/>
            <person name="Song C."/>
            <person name="Liu Y."/>
        </authorList>
    </citation>
    <scope>NUCLEOTIDE SEQUENCE [LARGE SCALE GENOMIC DNA]</scope>
    <source>
        <strain evidence="2">HL-2020</strain>
        <tissue evidence="2">Leaf</tissue>
    </source>
</reference>